<dbReference type="STRING" id="7719.ENSCINP00000030489"/>
<sequence>MPCLNGGTCNRVANNFTCSCSPGFIGSKCDKDLCASMPCLNGGTCNRVTKNFTCSCSPGFIGSKCEKERYYDVGNGCAVHVNKVASQVKSFKDAKMKCNSLQAGLAIVKSKQSQIILNQHHQHWMNTDPLWLGGKQSNSSWRWLDGSNIVGAPVSMLHDGCLSTTINGSWFVEICTRRIGYACEKLVDGGKLCSPYKCR</sequence>
<evidence type="ECO:0000313" key="10">
    <source>
        <dbReference type="Proteomes" id="UP000008144"/>
    </source>
</evidence>
<dbReference type="InterPro" id="IPR016187">
    <property type="entry name" value="CTDL_fold"/>
</dbReference>
<dbReference type="GeneTree" id="ENSGT00660000096960"/>
<evidence type="ECO:0000259" key="7">
    <source>
        <dbReference type="PROSITE" id="PS50026"/>
    </source>
</evidence>
<dbReference type="PROSITE" id="PS50026">
    <property type="entry name" value="EGF_3"/>
    <property type="match status" value="2"/>
</dbReference>
<evidence type="ECO:0000259" key="8">
    <source>
        <dbReference type="PROSITE" id="PS50041"/>
    </source>
</evidence>
<evidence type="ECO:0000256" key="1">
    <source>
        <dbReference type="ARBA" id="ARBA00022536"/>
    </source>
</evidence>
<protein>
    <recommendedName>
        <fullName evidence="11">C-type lectin domain-containing protein</fullName>
    </recommendedName>
</protein>
<keyword evidence="5" id="KW-0325">Glycoprotein</keyword>
<dbReference type="GO" id="GO:0005112">
    <property type="term" value="F:Notch binding"/>
    <property type="evidence" value="ECO:0000318"/>
    <property type="project" value="GO_Central"/>
</dbReference>
<keyword evidence="10" id="KW-1185">Reference proteome</keyword>
<keyword evidence="4 6" id="KW-1015">Disulfide bond</keyword>
<evidence type="ECO:0000256" key="3">
    <source>
        <dbReference type="ARBA" id="ARBA00022737"/>
    </source>
</evidence>
<dbReference type="PANTHER" id="PTHR24049">
    <property type="entry name" value="CRUMBS FAMILY MEMBER"/>
    <property type="match status" value="1"/>
</dbReference>
<organism evidence="9 10">
    <name type="scientific">Ciona intestinalis</name>
    <name type="common">Transparent sea squirt</name>
    <name type="synonym">Ascidia intestinalis</name>
    <dbReference type="NCBI Taxonomy" id="7719"/>
    <lineage>
        <taxon>Eukaryota</taxon>
        <taxon>Metazoa</taxon>
        <taxon>Chordata</taxon>
        <taxon>Tunicata</taxon>
        <taxon>Ascidiacea</taxon>
        <taxon>Phlebobranchia</taxon>
        <taxon>Cionidae</taxon>
        <taxon>Ciona</taxon>
    </lineage>
</organism>
<keyword evidence="1 6" id="KW-0245">EGF-like domain</keyword>
<dbReference type="OMA" id="CEKERYY"/>
<name>H2XLF7_CIOIN</name>
<dbReference type="SMART" id="SM00181">
    <property type="entry name" value="EGF"/>
    <property type="match status" value="2"/>
</dbReference>
<dbReference type="InParanoid" id="H2XLF7"/>
<dbReference type="GO" id="GO:0005509">
    <property type="term" value="F:calcium ion binding"/>
    <property type="evidence" value="ECO:0007669"/>
    <property type="project" value="InterPro"/>
</dbReference>
<dbReference type="SUPFAM" id="SSF56436">
    <property type="entry name" value="C-type lectin-like"/>
    <property type="match status" value="1"/>
</dbReference>
<evidence type="ECO:0000256" key="4">
    <source>
        <dbReference type="ARBA" id="ARBA00023157"/>
    </source>
</evidence>
<dbReference type="Gene3D" id="3.10.100.10">
    <property type="entry name" value="Mannose-Binding Protein A, subunit A"/>
    <property type="match status" value="1"/>
</dbReference>
<dbReference type="InterPro" id="IPR051022">
    <property type="entry name" value="Notch_Cell-Fate_Det"/>
</dbReference>
<reference evidence="9" key="3">
    <citation type="submission" date="2025-08" db="UniProtKB">
        <authorList>
            <consortium name="Ensembl"/>
        </authorList>
    </citation>
    <scope>IDENTIFICATION</scope>
</reference>
<dbReference type="FunFam" id="2.10.25.10:FF:000123">
    <property type="entry name" value="Crumbs homolog 1 (Drosophila)"/>
    <property type="match status" value="1"/>
</dbReference>
<dbReference type="CDD" id="cd00037">
    <property type="entry name" value="CLECT"/>
    <property type="match status" value="1"/>
</dbReference>
<feature type="domain" description="EGF-like" evidence="7">
    <location>
        <begin position="30"/>
        <end position="66"/>
    </location>
</feature>
<evidence type="ECO:0000256" key="5">
    <source>
        <dbReference type="ARBA" id="ARBA00023180"/>
    </source>
</evidence>
<feature type="disulfide bond" evidence="6">
    <location>
        <begin position="56"/>
        <end position="65"/>
    </location>
</feature>
<dbReference type="Pfam" id="PF00008">
    <property type="entry name" value="EGF"/>
    <property type="match status" value="2"/>
</dbReference>
<dbReference type="InterPro" id="IPR016186">
    <property type="entry name" value="C-type_lectin-like/link_sf"/>
</dbReference>
<dbReference type="PRINTS" id="PR00010">
    <property type="entry name" value="EGFBLOOD"/>
</dbReference>
<keyword evidence="2" id="KW-0732">Signal</keyword>
<dbReference type="Gene3D" id="2.10.25.10">
    <property type="entry name" value="Laminin"/>
    <property type="match status" value="2"/>
</dbReference>
<accession>H2XLF7</accession>
<dbReference type="CDD" id="cd00054">
    <property type="entry name" value="EGF_CA"/>
    <property type="match status" value="2"/>
</dbReference>
<dbReference type="PANTHER" id="PTHR24049:SF22">
    <property type="entry name" value="DROSOPHILA CRUMBS HOMOLOG"/>
    <property type="match status" value="1"/>
</dbReference>
<reference evidence="9" key="4">
    <citation type="submission" date="2025-09" db="UniProtKB">
        <authorList>
            <consortium name="Ensembl"/>
        </authorList>
    </citation>
    <scope>IDENTIFICATION</scope>
</reference>
<evidence type="ECO:0000256" key="6">
    <source>
        <dbReference type="PROSITE-ProRule" id="PRU00076"/>
    </source>
</evidence>
<dbReference type="FunFam" id="2.10.25.10:FF:000095">
    <property type="entry name" value="Notch, isoform B"/>
    <property type="match status" value="1"/>
</dbReference>
<evidence type="ECO:0008006" key="11">
    <source>
        <dbReference type="Google" id="ProtNLM"/>
    </source>
</evidence>
<reference evidence="9" key="2">
    <citation type="journal article" date="2008" name="Genome Biol.">
        <title>Improved genome assembly and evidence-based global gene model set for the chordate Ciona intestinalis: new insight into intron and operon populations.</title>
        <authorList>
            <person name="Satou Y."/>
            <person name="Mineta K."/>
            <person name="Ogasawara M."/>
            <person name="Sasakura Y."/>
            <person name="Shoguchi E."/>
            <person name="Ueno K."/>
            <person name="Yamada L."/>
            <person name="Matsumoto J."/>
            <person name="Wasserscheid J."/>
            <person name="Dewar K."/>
            <person name="Wiley G.B."/>
            <person name="Macmil S.L."/>
            <person name="Roe B.A."/>
            <person name="Zeller R.W."/>
            <person name="Hastings K.E."/>
            <person name="Lemaire P."/>
            <person name="Lindquist E."/>
            <person name="Endo T."/>
            <person name="Hotta K."/>
            <person name="Inaba K."/>
        </authorList>
    </citation>
    <scope>NUCLEOTIDE SEQUENCE [LARGE SCALE GENOMIC DNA]</scope>
    <source>
        <strain evidence="9">wild type</strain>
    </source>
</reference>
<dbReference type="HOGENOM" id="CLU_1374963_0_0_1"/>
<reference evidence="10" key="1">
    <citation type="journal article" date="2002" name="Science">
        <title>The draft genome of Ciona intestinalis: insights into chordate and vertebrate origins.</title>
        <authorList>
            <person name="Dehal P."/>
            <person name="Satou Y."/>
            <person name="Campbell R.K."/>
            <person name="Chapman J."/>
            <person name="Degnan B."/>
            <person name="De Tomaso A."/>
            <person name="Davidson B."/>
            <person name="Di Gregorio A."/>
            <person name="Gelpke M."/>
            <person name="Goodstein D.M."/>
            <person name="Harafuji N."/>
            <person name="Hastings K.E."/>
            <person name="Ho I."/>
            <person name="Hotta K."/>
            <person name="Huang W."/>
            <person name="Kawashima T."/>
            <person name="Lemaire P."/>
            <person name="Martinez D."/>
            <person name="Meinertzhagen I.A."/>
            <person name="Necula S."/>
            <person name="Nonaka M."/>
            <person name="Putnam N."/>
            <person name="Rash S."/>
            <person name="Saiga H."/>
            <person name="Satake M."/>
            <person name="Terry A."/>
            <person name="Yamada L."/>
            <person name="Wang H.G."/>
            <person name="Awazu S."/>
            <person name="Azumi K."/>
            <person name="Boore J."/>
            <person name="Branno M."/>
            <person name="Chin-Bow S."/>
            <person name="DeSantis R."/>
            <person name="Doyle S."/>
            <person name="Francino P."/>
            <person name="Keys D.N."/>
            <person name="Haga S."/>
            <person name="Hayashi H."/>
            <person name="Hino K."/>
            <person name="Imai K.S."/>
            <person name="Inaba K."/>
            <person name="Kano S."/>
            <person name="Kobayashi K."/>
            <person name="Kobayashi M."/>
            <person name="Lee B.I."/>
            <person name="Makabe K.W."/>
            <person name="Manohar C."/>
            <person name="Matassi G."/>
            <person name="Medina M."/>
            <person name="Mochizuki Y."/>
            <person name="Mount S."/>
            <person name="Morishita T."/>
            <person name="Miura S."/>
            <person name="Nakayama A."/>
            <person name="Nishizaka S."/>
            <person name="Nomoto H."/>
            <person name="Ohta F."/>
            <person name="Oishi K."/>
            <person name="Rigoutsos I."/>
            <person name="Sano M."/>
            <person name="Sasaki A."/>
            <person name="Sasakura Y."/>
            <person name="Shoguchi E."/>
            <person name="Shin-i T."/>
            <person name="Spagnuolo A."/>
            <person name="Stainier D."/>
            <person name="Suzuki M.M."/>
            <person name="Tassy O."/>
            <person name="Takatori N."/>
            <person name="Tokuoka M."/>
            <person name="Yagi K."/>
            <person name="Yoshizaki F."/>
            <person name="Wada S."/>
            <person name="Zhang C."/>
            <person name="Hyatt P.D."/>
            <person name="Larimer F."/>
            <person name="Detter C."/>
            <person name="Doggett N."/>
            <person name="Glavina T."/>
            <person name="Hawkins T."/>
            <person name="Richardson P."/>
            <person name="Lucas S."/>
            <person name="Kohara Y."/>
            <person name="Levine M."/>
            <person name="Satoh N."/>
            <person name="Rokhsar D.S."/>
        </authorList>
    </citation>
    <scope>NUCLEOTIDE SEQUENCE [LARGE SCALE GENOMIC DNA]</scope>
</reference>
<feature type="domain" description="EGF-like" evidence="7">
    <location>
        <begin position="1"/>
        <end position="27"/>
    </location>
</feature>
<dbReference type="PROSITE" id="PS01186">
    <property type="entry name" value="EGF_2"/>
    <property type="match status" value="1"/>
</dbReference>
<dbReference type="InterPro" id="IPR001304">
    <property type="entry name" value="C-type_lectin-like"/>
</dbReference>
<dbReference type="EMBL" id="EAAA01001361">
    <property type="status" value="NOT_ANNOTATED_CDS"/>
    <property type="molecule type" value="Genomic_DNA"/>
</dbReference>
<keyword evidence="3" id="KW-0677">Repeat</keyword>
<dbReference type="Pfam" id="PF00059">
    <property type="entry name" value="Lectin_C"/>
    <property type="match status" value="1"/>
</dbReference>
<dbReference type="SMART" id="SM00179">
    <property type="entry name" value="EGF_CA"/>
    <property type="match status" value="2"/>
</dbReference>
<dbReference type="PROSITE" id="PS00022">
    <property type="entry name" value="EGF_1"/>
    <property type="match status" value="1"/>
</dbReference>
<evidence type="ECO:0000256" key="2">
    <source>
        <dbReference type="ARBA" id="ARBA00022729"/>
    </source>
</evidence>
<feature type="domain" description="C-type lectin" evidence="8">
    <location>
        <begin position="73"/>
        <end position="184"/>
    </location>
</feature>
<dbReference type="Proteomes" id="UP000008144">
    <property type="component" value="Chromosome 2"/>
</dbReference>
<dbReference type="AlphaFoldDB" id="H2XLF7"/>
<dbReference type="PROSITE" id="PS50041">
    <property type="entry name" value="C_TYPE_LECTIN_2"/>
    <property type="match status" value="1"/>
</dbReference>
<dbReference type="InterPro" id="IPR000742">
    <property type="entry name" value="EGF"/>
</dbReference>
<comment type="caution">
    <text evidence="6">Lacks conserved residue(s) required for the propagation of feature annotation.</text>
</comment>
<dbReference type="InterPro" id="IPR001881">
    <property type="entry name" value="EGF-like_Ca-bd_dom"/>
</dbReference>
<evidence type="ECO:0000313" key="9">
    <source>
        <dbReference type="Ensembl" id="ENSCINP00000030489.1"/>
    </source>
</evidence>
<dbReference type="SUPFAM" id="SSF57196">
    <property type="entry name" value="EGF/Laminin"/>
    <property type="match status" value="2"/>
</dbReference>
<dbReference type="Ensembl" id="ENSCINT00000032928.1">
    <property type="protein sequence ID" value="ENSCINP00000030489.1"/>
    <property type="gene ID" value="ENSCING00000022886.1"/>
</dbReference>
<dbReference type="SMART" id="SM00034">
    <property type="entry name" value="CLECT"/>
    <property type="match status" value="1"/>
</dbReference>
<proteinExistence type="predicted"/>